<dbReference type="GO" id="GO:0003677">
    <property type="term" value="F:DNA binding"/>
    <property type="evidence" value="ECO:0007669"/>
    <property type="project" value="InterPro"/>
</dbReference>
<dbReference type="Gene3D" id="1.10.10.10">
    <property type="entry name" value="Winged helix-like DNA-binding domain superfamily/Winged helix DNA-binding domain"/>
    <property type="match status" value="1"/>
</dbReference>
<name>A0A5C8PNM3_9HYPH</name>
<dbReference type="EMBL" id="VDUZ01000012">
    <property type="protein sequence ID" value="TXL75941.1"/>
    <property type="molecule type" value="Genomic_DNA"/>
</dbReference>
<evidence type="ECO:0000259" key="1">
    <source>
        <dbReference type="SMART" id="SM00421"/>
    </source>
</evidence>
<dbReference type="Proteomes" id="UP000321638">
    <property type="component" value="Unassembled WGS sequence"/>
</dbReference>
<reference evidence="2 3" key="1">
    <citation type="submission" date="2019-06" db="EMBL/GenBank/DDBJ databases">
        <title>New taxonomy in bacterial strain CC-CFT640, isolated from vineyard.</title>
        <authorList>
            <person name="Lin S.-Y."/>
            <person name="Tsai C.-F."/>
            <person name="Young C.-C."/>
        </authorList>
    </citation>
    <scope>NUCLEOTIDE SEQUENCE [LARGE SCALE GENOMIC DNA]</scope>
    <source>
        <strain evidence="2 3">CC-CFT640</strain>
    </source>
</reference>
<dbReference type="InterPro" id="IPR016032">
    <property type="entry name" value="Sig_transdc_resp-reg_C-effctor"/>
</dbReference>
<dbReference type="OrthoDB" id="5497412at2"/>
<protein>
    <recommendedName>
        <fullName evidence="1">HTH luxR-type domain-containing protein</fullName>
    </recommendedName>
</protein>
<dbReference type="InterPro" id="IPR036388">
    <property type="entry name" value="WH-like_DNA-bd_sf"/>
</dbReference>
<dbReference type="AlphaFoldDB" id="A0A5C8PNM3"/>
<keyword evidence="3" id="KW-1185">Reference proteome</keyword>
<dbReference type="GO" id="GO:0006355">
    <property type="term" value="P:regulation of DNA-templated transcription"/>
    <property type="evidence" value="ECO:0007669"/>
    <property type="project" value="InterPro"/>
</dbReference>
<sequence length="205" mass="21528">MTRIAFDLIRKTYGAILEHLDVGVVLLDVAGRPSFINARAARIVARGDGLRADQNGVAASFLADGRTLHAAIATAGGTADTEARRVYLSRPSGLASLVVTIIPLGRLAEDGRPDAPCTALFIVDPEAPLRIDTQGLGTAYGLTPREASIAALLSRGADLTQAASTLGIGTSSAREYLKRALDKTGTRRQANLVRLVLRSFAVSHA</sequence>
<comment type="caution">
    <text evidence="2">The sequence shown here is derived from an EMBL/GenBank/DDBJ whole genome shotgun (WGS) entry which is preliminary data.</text>
</comment>
<feature type="domain" description="HTH luxR-type" evidence="1">
    <location>
        <begin position="139"/>
        <end position="196"/>
    </location>
</feature>
<proteinExistence type="predicted"/>
<dbReference type="InterPro" id="IPR000792">
    <property type="entry name" value="Tscrpt_reg_LuxR_C"/>
</dbReference>
<dbReference type="SUPFAM" id="SSF46894">
    <property type="entry name" value="C-terminal effector domain of the bipartite response regulators"/>
    <property type="match status" value="1"/>
</dbReference>
<gene>
    <name evidence="2" type="ORF">FHP25_12660</name>
</gene>
<dbReference type="RefSeq" id="WP_147847302.1">
    <property type="nucleotide sequence ID" value="NZ_VDUZ01000012.1"/>
</dbReference>
<organism evidence="2 3">
    <name type="scientific">Vineibacter terrae</name>
    <dbReference type="NCBI Taxonomy" id="2586908"/>
    <lineage>
        <taxon>Bacteria</taxon>
        <taxon>Pseudomonadati</taxon>
        <taxon>Pseudomonadota</taxon>
        <taxon>Alphaproteobacteria</taxon>
        <taxon>Hyphomicrobiales</taxon>
        <taxon>Vineibacter</taxon>
    </lineage>
</organism>
<dbReference type="SMART" id="SM00421">
    <property type="entry name" value="HTH_LUXR"/>
    <property type="match status" value="1"/>
</dbReference>
<accession>A0A5C8PNM3</accession>
<evidence type="ECO:0000313" key="2">
    <source>
        <dbReference type="EMBL" id="TXL75941.1"/>
    </source>
</evidence>
<evidence type="ECO:0000313" key="3">
    <source>
        <dbReference type="Proteomes" id="UP000321638"/>
    </source>
</evidence>